<evidence type="ECO:0000256" key="8">
    <source>
        <dbReference type="ARBA" id="ARBA00038436"/>
    </source>
</evidence>
<evidence type="ECO:0000256" key="6">
    <source>
        <dbReference type="ARBA" id="ARBA00022989"/>
    </source>
</evidence>
<evidence type="ECO:0000259" key="10">
    <source>
        <dbReference type="Pfam" id="PF04290"/>
    </source>
</evidence>
<proteinExistence type="inferred from homology"/>
<evidence type="ECO:0000256" key="3">
    <source>
        <dbReference type="ARBA" id="ARBA00022475"/>
    </source>
</evidence>
<reference evidence="11 12" key="1">
    <citation type="submission" date="2024-05" db="EMBL/GenBank/DDBJ databases">
        <authorList>
            <person name="Haq I."/>
            <person name="Ullah Z."/>
            <person name="Ahmad R."/>
            <person name="Li M."/>
            <person name="Tong Y."/>
        </authorList>
    </citation>
    <scope>NUCLEOTIDE SEQUENCE [LARGE SCALE GENOMIC DNA]</scope>
    <source>
        <strain evidence="11 12">16A2E</strain>
    </source>
</reference>
<accession>A0ABU9XLA1</accession>
<feature type="domain" description="Tripartite ATP-independent periplasmic transporters DctQ component" evidence="10">
    <location>
        <begin position="30"/>
        <end position="156"/>
    </location>
</feature>
<dbReference type="InterPro" id="IPR007387">
    <property type="entry name" value="TRAP_DctQ"/>
</dbReference>
<evidence type="ECO:0000256" key="2">
    <source>
        <dbReference type="ARBA" id="ARBA00022448"/>
    </source>
</evidence>
<organism evidence="11 12">
    <name type="scientific">Ornithinibacillus xuwenensis</name>
    <dbReference type="NCBI Taxonomy" id="3144668"/>
    <lineage>
        <taxon>Bacteria</taxon>
        <taxon>Bacillati</taxon>
        <taxon>Bacillota</taxon>
        <taxon>Bacilli</taxon>
        <taxon>Bacillales</taxon>
        <taxon>Bacillaceae</taxon>
        <taxon>Ornithinibacillus</taxon>
    </lineage>
</organism>
<sequence length="166" mass="19106">MPKILEKSERVLNRIVDIQQLIANVFLLVIMTIITLDVLGRNLLNQPVKGSYEMTELGAALVVFFALAITHRKGDHITIDFLLDRFSEKTKYRLNGLIELVISVVLFFMARHIFENGLRMMERNSTTTDLMLPVHPFLFVISFTVIIFMLTAVFKAITYFRLAVNK</sequence>
<name>A0ABU9XLA1_9BACI</name>
<evidence type="ECO:0000256" key="5">
    <source>
        <dbReference type="ARBA" id="ARBA00022692"/>
    </source>
</evidence>
<keyword evidence="6 9" id="KW-1133">Transmembrane helix</keyword>
<keyword evidence="5 9" id="KW-0812">Transmembrane</keyword>
<keyword evidence="4" id="KW-0997">Cell inner membrane</keyword>
<evidence type="ECO:0000256" key="9">
    <source>
        <dbReference type="SAM" id="Phobius"/>
    </source>
</evidence>
<evidence type="ECO:0000256" key="7">
    <source>
        <dbReference type="ARBA" id="ARBA00023136"/>
    </source>
</evidence>
<keyword evidence="3" id="KW-1003">Cell membrane</keyword>
<gene>
    <name evidence="11" type="ORF">ABC228_17960</name>
</gene>
<dbReference type="Proteomes" id="UP001444625">
    <property type="component" value="Unassembled WGS sequence"/>
</dbReference>
<dbReference type="Pfam" id="PF04290">
    <property type="entry name" value="DctQ"/>
    <property type="match status" value="1"/>
</dbReference>
<keyword evidence="12" id="KW-1185">Reference proteome</keyword>
<comment type="caution">
    <text evidence="11">The sequence shown here is derived from an EMBL/GenBank/DDBJ whole genome shotgun (WGS) entry which is preliminary data.</text>
</comment>
<dbReference type="InterPro" id="IPR055348">
    <property type="entry name" value="DctQ"/>
</dbReference>
<evidence type="ECO:0000313" key="12">
    <source>
        <dbReference type="Proteomes" id="UP001444625"/>
    </source>
</evidence>
<feature type="transmembrane region" description="Helical" evidence="9">
    <location>
        <begin position="52"/>
        <end position="71"/>
    </location>
</feature>
<feature type="transmembrane region" description="Helical" evidence="9">
    <location>
        <begin position="92"/>
        <end position="114"/>
    </location>
</feature>
<dbReference type="PANTHER" id="PTHR35011:SF2">
    <property type="entry name" value="2,3-DIKETO-L-GULONATE TRAP TRANSPORTER SMALL PERMEASE PROTEIN YIAM"/>
    <property type="match status" value="1"/>
</dbReference>
<evidence type="ECO:0000313" key="11">
    <source>
        <dbReference type="EMBL" id="MEN2769063.1"/>
    </source>
</evidence>
<dbReference type="RefSeq" id="WP_345826560.1">
    <property type="nucleotide sequence ID" value="NZ_JBDIML010000009.1"/>
</dbReference>
<comment type="similarity">
    <text evidence="8">Belongs to the TRAP transporter small permease family.</text>
</comment>
<dbReference type="EMBL" id="JBDIML010000009">
    <property type="protein sequence ID" value="MEN2769063.1"/>
    <property type="molecule type" value="Genomic_DNA"/>
</dbReference>
<keyword evidence="7 9" id="KW-0472">Membrane</keyword>
<evidence type="ECO:0000256" key="1">
    <source>
        <dbReference type="ARBA" id="ARBA00004429"/>
    </source>
</evidence>
<dbReference type="PANTHER" id="PTHR35011">
    <property type="entry name" value="2,3-DIKETO-L-GULONATE TRAP TRANSPORTER SMALL PERMEASE PROTEIN YIAM"/>
    <property type="match status" value="1"/>
</dbReference>
<feature type="transmembrane region" description="Helical" evidence="9">
    <location>
        <begin position="134"/>
        <end position="157"/>
    </location>
</feature>
<comment type="subcellular location">
    <subcellularLocation>
        <location evidence="1">Cell inner membrane</location>
        <topology evidence="1">Multi-pass membrane protein</topology>
    </subcellularLocation>
</comment>
<keyword evidence="2" id="KW-0813">Transport</keyword>
<feature type="transmembrane region" description="Helical" evidence="9">
    <location>
        <begin position="21"/>
        <end position="40"/>
    </location>
</feature>
<protein>
    <submittedName>
        <fullName evidence="11">TRAP transporter small permease</fullName>
    </submittedName>
</protein>
<evidence type="ECO:0000256" key="4">
    <source>
        <dbReference type="ARBA" id="ARBA00022519"/>
    </source>
</evidence>